<dbReference type="FunFam" id="3.40.50.720:FF:000311">
    <property type="entry name" value="Ornithine cyclodeaminase"/>
    <property type="match status" value="1"/>
</dbReference>
<evidence type="ECO:0000313" key="3">
    <source>
        <dbReference type="Proteomes" id="UP000215027"/>
    </source>
</evidence>
<dbReference type="KEGG" id="pbf:CFX0092_A1418"/>
<dbReference type="Pfam" id="PF02423">
    <property type="entry name" value="OCD_Mu_crystall"/>
    <property type="match status" value="1"/>
</dbReference>
<dbReference type="GO" id="GO:0005737">
    <property type="term" value="C:cytoplasm"/>
    <property type="evidence" value="ECO:0007669"/>
    <property type="project" value="TreeGrafter"/>
</dbReference>
<dbReference type="Proteomes" id="UP000215027">
    <property type="component" value="Chromosome I"/>
</dbReference>
<sequence length="314" mass="31635">MAEAIAAVKSAYVQLSAGRVLAPLRTALDVSPADVTLVMPFYEAPVNGAGGALGLKLVSVFESNVPRGLPLIHSVVLAVDTASGAPLALIEGATLTAIRTGAASGAATDALARPDAAVAAIFGSGAQARRQLEAVCTVRPIERVYVYSLGGAEAFAAEMAGVGPIPADVRVAASPREAVGQADVICTATTARTPVFDDADLRPGVHINAIGVFTPDAREIPGATVRRARVVVDSVAAALAEAGDLLIPLSAGEITRDHFSTELGQVLAGERPGRAGAEQITLFKSVGVAAQDAAAARVILSNGPALGLGTVVEL</sequence>
<dbReference type="PIRSF" id="PIRSF001439">
    <property type="entry name" value="CryM"/>
    <property type="match status" value="1"/>
</dbReference>
<dbReference type="GO" id="GO:0016491">
    <property type="term" value="F:oxidoreductase activity"/>
    <property type="evidence" value="ECO:0007669"/>
    <property type="project" value="UniProtKB-ARBA"/>
</dbReference>
<dbReference type="GO" id="GO:0019752">
    <property type="term" value="P:carboxylic acid metabolic process"/>
    <property type="evidence" value="ECO:0007669"/>
    <property type="project" value="UniProtKB-ARBA"/>
</dbReference>
<protein>
    <submittedName>
        <fullName evidence="2">Ornithine cyclodeaminase</fullName>
    </submittedName>
</protein>
<dbReference type="Gene3D" id="3.30.1780.10">
    <property type="entry name" value="ornithine cyclodeaminase, domain 1"/>
    <property type="match status" value="1"/>
</dbReference>
<dbReference type="SUPFAM" id="SSF51735">
    <property type="entry name" value="NAD(P)-binding Rossmann-fold domains"/>
    <property type="match status" value="1"/>
</dbReference>
<dbReference type="InterPro" id="IPR023401">
    <property type="entry name" value="ODC_N"/>
</dbReference>
<dbReference type="PANTHER" id="PTHR13812">
    <property type="entry name" value="KETIMINE REDUCTASE MU-CRYSTALLIN"/>
    <property type="match status" value="1"/>
</dbReference>
<dbReference type="AlphaFoldDB" id="A0A160T0K1"/>
<reference evidence="2" key="1">
    <citation type="submission" date="2016-01" db="EMBL/GenBank/DDBJ databases">
        <authorList>
            <person name="Mcilroy J.S."/>
            <person name="Karst M S."/>
            <person name="Albertsen M."/>
        </authorList>
    </citation>
    <scope>NUCLEOTIDE SEQUENCE</scope>
    <source>
        <strain evidence="2">Cfx-K</strain>
    </source>
</reference>
<gene>
    <name evidence="2" type="ORF">CFX0092_A1418</name>
</gene>
<organism evidence="2 3">
    <name type="scientific">Candidatus Promineifilum breve</name>
    <dbReference type="NCBI Taxonomy" id="1806508"/>
    <lineage>
        <taxon>Bacteria</taxon>
        <taxon>Bacillati</taxon>
        <taxon>Chloroflexota</taxon>
        <taxon>Ardenticatenia</taxon>
        <taxon>Candidatus Promineifilales</taxon>
        <taxon>Candidatus Promineifilaceae</taxon>
        <taxon>Candidatus Promineifilum</taxon>
    </lineage>
</organism>
<dbReference type="PANTHER" id="PTHR13812:SF19">
    <property type="entry name" value="KETIMINE REDUCTASE MU-CRYSTALLIN"/>
    <property type="match status" value="1"/>
</dbReference>
<name>A0A160T0K1_9CHLR</name>
<dbReference type="InterPro" id="IPR036291">
    <property type="entry name" value="NAD(P)-bd_dom_sf"/>
</dbReference>
<dbReference type="EMBL" id="LN890655">
    <property type="protein sequence ID" value="CUS03296.2"/>
    <property type="molecule type" value="Genomic_DNA"/>
</dbReference>
<keyword evidence="3" id="KW-1185">Reference proteome</keyword>
<comment type="similarity">
    <text evidence="1">Belongs to the ornithine cyclodeaminase/mu-crystallin family.</text>
</comment>
<proteinExistence type="inferred from homology"/>
<dbReference type="Gene3D" id="3.40.50.720">
    <property type="entry name" value="NAD(P)-binding Rossmann-like Domain"/>
    <property type="match status" value="1"/>
</dbReference>
<evidence type="ECO:0000256" key="1">
    <source>
        <dbReference type="ARBA" id="ARBA00008903"/>
    </source>
</evidence>
<dbReference type="InterPro" id="IPR003462">
    <property type="entry name" value="ODC_Mu_crystall"/>
</dbReference>
<accession>A0A160T0K1</accession>
<evidence type="ECO:0000313" key="2">
    <source>
        <dbReference type="EMBL" id="CUS03296.2"/>
    </source>
</evidence>